<organism evidence="2 3">
    <name type="scientific">Hymenobacter nivis</name>
    <dbReference type="NCBI Taxonomy" id="1850093"/>
    <lineage>
        <taxon>Bacteria</taxon>
        <taxon>Pseudomonadati</taxon>
        <taxon>Bacteroidota</taxon>
        <taxon>Cytophagia</taxon>
        <taxon>Cytophagales</taxon>
        <taxon>Hymenobacteraceae</taxon>
        <taxon>Hymenobacter</taxon>
    </lineage>
</organism>
<protein>
    <submittedName>
        <fullName evidence="2">Uncharacterized protein</fullName>
    </submittedName>
</protein>
<name>A0A2Z3GJU8_9BACT</name>
<sequence length="80" mass="7562">MVGAGAGVSPAPGAGGAGGAGVGAAGVAGLGLAGAPGVARRPGHRPGRTGFFPVALPTLRSQSRTRCLPRRDRAAAHPGD</sequence>
<feature type="region of interest" description="Disordered" evidence="1">
    <location>
        <begin position="33"/>
        <end position="80"/>
    </location>
</feature>
<proteinExistence type="predicted"/>
<feature type="compositionally biased region" description="Basic and acidic residues" evidence="1">
    <location>
        <begin position="69"/>
        <end position="80"/>
    </location>
</feature>
<dbReference type="KEGG" id="hnv:DDQ68_00490"/>
<accession>A0A2Z3GJU8</accession>
<dbReference type="EMBL" id="CP029145">
    <property type="protein sequence ID" value="AWM31396.1"/>
    <property type="molecule type" value="Genomic_DNA"/>
</dbReference>
<keyword evidence="3" id="KW-1185">Reference proteome</keyword>
<evidence type="ECO:0000313" key="3">
    <source>
        <dbReference type="Proteomes" id="UP000245999"/>
    </source>
</evidence>
<gene>
    <name evidence="2" type="ORF">DDQ68_00490</name>
</gene>
<feature type="region of interest" description="Disordered" evidence="1">
    <location>
        <begin position="1"/>
        <end position="20"/>
    </location>
</feature>
<evidence type="ECO:0000313" key="2">
    <source>
        <dbReference type="EMBL" id="AWM31396.1"/>
    </source>
</evidence>
<dbReference type="Proteomes" id="UP000245999">
    <property type="component" value="Chromosome"/>
</dbReference>
<dbReference type="AlphaFoldDB" id="A0A2Z3GJU8"/>
<reference evidence="3" key="1">
    <citation type="submission" date="2018-04" db="EMBL/GenBank/DDBJ databases">
        <title>Complete genome of Antarctic heterotrophic bacterium Hymenobacter nivis.</title>
        <authorList>
            <person name="Terashima M."/>
        </authorList>
    </citation>
    <scope>NUCLEOTIDE SEQUENCE [LARGE SCALE GENOMIC DNA]</scope>
    <source>
        <strain evidence="3">NBRC 111535</strain>
    </source>
</reference>
<evidence type="ECO:0000256" key="1">
    <source>
        <dbReference type="SAM" id="MobiDB-lite"/>
    </source>
</evidence>